<dbReference type="AlphaFoldDB" id="A0A432XH98"/>
<gene>
    <name evidence="1" type="ORF">CWE21_05980</name>
</gene>
<proteinExistence type="predicted"/>
<dbReference type="Proteomes" id="UP000286678">
    <property type="component" value="Unassembled WGS sequence"/>
</dbReference>
<reference evidence="2" key="1">
    <citation type="journal article" date="2018" name="Front. Microbiol.">
        <title>Genome-Based Analysis Reveals the Taxonomy and Diversity of the Family Idiomarinaceae.</title>
        <authorList>
            <person name="Liu Y."/>
            <person name="Lai Q."/>
            <person name="Shao Z."/>
        </authorList>
    </citation>
    <scope>NUCLEOTIDE SEQUENCE [LARGE SCALE GENOMIC DNA]</scope>
    <source>
        <strain evidence="2">SW15</strain>
    </source>
</reference>
<organism evidence="1 2">
    <name type="scientific">Pseudidiomarina aquimaris</name>
    <dbReference type="NCBI Taxonomy" id="641841"/>
    <lineage>
        <taxon>Bacteria</taxon>
        <taxon>Pseudomonadati</taxon>
        <taxon>Pseudomonadota</taxon>
        <taxon>Gammaproteobacteria</taxon>
        <taxon>Alteromonadales</taxon>
        <taxon>Idiomarinaceae</taxon>
        <taxon>Pseudidiomarina</taxon>
    </lineage>
</organism>
<dbReference type="RefSeq" id="WP_126833546.1">
    <property type="nucleotide sequence ID" value="NZ_PIPT01000004.1"/>
</dbReference>
<comment type="caution">
    <text evidence="1">The sequence shown here is derived from an EMBL/GenBank/DDBJ whole genome shotgun (WGS) entry which is preliminary data.</text>
</comment>
<evidence type="ECO:0008006" key="3">
    <source>
        <dbReference type="Google" id="ProtNLM"/>
    </source>
</evidence>
<evidence type="ECO:0000313" key="1">
    <source>
        <dbReference type="EMBL" id="RUO48095.1"/>
    </source>
</evidence>
<protein>
    <recommendedName>
        <fullName evidence="3">DUF1566 domain-containing protein</fullName>
    </recommendedName>
</protein>
<name>A0A432XH98_9GAMM</name>
<dbReference type="EMBL" id="PIPT01000004">
    <property type="protein sequence ID" value="RUO48095.1"/>
    <property type="molecule type" value="Genomic_DNA"/>
</dbReference>
<keyword evidence="2" id="KW-1185">Reference proteome</keyword>
<evidence type="ECO:0000313" key="2">
    <source>
        <dbReference type="Proteomes" id="UP000286678"/>
    </source>
</evidence>
<dbReference type="OrthoDB" id="6238775at2"/>
<accession>A0A432XH98</accession>
<sequence>MFASLFLVFALADTEAALPECASSLSVATQTCYHPTPTPWNSAKRFIFELNRATTAEIKWHLPSIERLAQLPLPCETNAQDTQQWWMSSSFLQHGDEILVGAYHCGSGATEFVPVNQALKLLLIR</sequence>